<comment type="similarity">
    <text evidence="1">Belongs to the Rv0495c family.</text>
</comment>
<dbReference type="AlphaFoldDB" id="A0A1I2B7Q2"/>
<dbReference type="RefSeq" id="WP_091539061.1">
    <property type="nucleotide sequence ID" value="NZ_FONY01000002.1"/>
</dbReference>
<evidence type="ECO:0000313" key="3">
    <source>
        <dbReference type="Proteomes" id="UP000199513"/>
    </source>
</evidence>
<proteinExistence type="inferred from homology"/>
<dbReference type="EMBL" id="FONY01000002">
    <property type="protein sequence ID" value="SFE52171.1"/>
    <property type="molecule type" value="Genomic_DNA"/>
</dbReference>
<dbReference type="Pfam" id="PF11307">
    <property type="entry name" value="DUF3109"/>
    <property type="match status" value="1"/>
</dbReference>
<reference evidence="2 3" key="1">
    <citation type="submission" date="2016-10" db="EMBL/GenBank/DDBJ databases">
        <authorList>
            <person name="de Groot N.N."/>
        </authorList>
    </citation>
    <scope>NUCLEOTIDE SEQUENCE [LARGE SCALE GENOMIC DNA]</scope>
    <source>
        <strain>GEY</strain>
        <strain evidence="3">DSM 9560</strain>
    </source>
</reference>
<name>A0A1I2B7Q2_9BACT</name>
<sequence>MIVVGNAILSDDIAENEFVCNLEKCKGGCCEAGDLGAPLVKEELAVLEEIYESVKPYLDEEGIQAIEEQGKYVLDFEGDYSTPMVRGKACAYAIKDKKGIWACGIEKAYLEGKISFQKPISCHLYPIRITKYDDFEALNYHRWDICSPACSLGKELSVPLYRFLKEALIRKYGVRWYEELVQQIEKGEKQTIYQT</sequence>
<evidence type="ECO:0000256" key="1">
    <source>
        <dbReference type="ARBA" id="ARBA00093770"/>
    </source>
</evidence>
<dbReference type="InterPro" id="IPR021458">
    <property type="entry name" value="Rv0495c"/>
</dbReference>
<keyword evidence="3" id="KW-1185">Reference proteome</keyword>
<organism evidence="2 3">
    <name type="scientific">Thermoflexibacter ruber</name>
    <dbReference type="NCBI Taxonomy" id="1003"/>
    <lineage>
        <taxon>Bacteria</taxon>
        <taxon>Pseudomonadati</taxon>
        <taxon>Bacteroidota</taxon>
        <taxon>Cytophagia</taxon>
        <taxon>Cytophagales</taxon>
        <taxon>Thermoflexibacteraceae</taxon>
        <taxon>Thermoflexibacter</taxon>
    </lineage>
</organism>
<protein>
    <recommendedName>
        <fullName evidence="4">DUF3109 family protein</fullName>
    </recommendedName>
</protein>
<evidence type="ECO:0000313" key="2">
    <source>
        <dbReference type="EMBL" id="SFE52171.1"/>
    </source>
</evidence>
<gene>
    <name evidence="2" type="ORF">SAMN04488541_1002167</name>
</gene>
<dbReference type="OrthoDB" id="597501at2"/>
<dbReference type="STRING" id="1003.SAMN04488541_1002167"/>
<accession>A0A1I2B7Q2</accession>
<evidence type="ECO:0008006" key="4">
    <source>
        <dbReference type="Google" id="ProtNLM"/>
    </source>
</evidence>
<dbReference type="Proteomes" id="UP000199513">
    <property type="component" value="Unassembled WGS sequence"/>
</dbReference>